<name>A0A6P4EQU6_DRORH</name>
<comment type="similarity">
    <text evidence="1 5">Belongs to the CKS family.</text>
</comment>
<sequence>MQIKCSFAFDRIGRVAFLCNVISVVANDLCGLYKSIRVHVPYRKSSTSATQWIYWIFRMPADQIQYSEKYFDDNFEYRHVILPPDLAKHVPKAHLMTETEWRNLGVQQSPGWVHYMVHAPEPHVILFRRKRISAEDAPQVAAANAAQAIANLCG</sequence>
<keyword evidence="3 5" id="KW-0131">Cell cycle</keyword>
<evidence type="ECO:0000313" key="6">
    <source>
        <dbReference type="RefSeq" id="XP_016980472.1"/>
    </source>
</evidence>
<protein>
    <recommendedName>
        <fullName evidence="4 5">Cyclin-dependent kinases regulatory subunit</fullName>
    </recommendedName>
</protein>
<dbReference type="AlphaFoldDB" id="A0A6P4EQU6"/>
<evidence type="ECO:0000256" key="4">
    <source>
        <dbReference type="ARBA" id="ARBA00068939"/>
    </source>
</evidence>
<dbReference type="Pfam" id="PF01111">
    <property type="entry name" value="CKS"/>
    <property type="match status" value="1"/>
</dbReference>
<proteinExistence type="inferred from homology"/>
<organism evidence="6">
    <name type="scientific">Drosophila rhopaloa</name>
    <name type="common">Fruit fly</name>
    <dbReference type="NCBI Taxonomy" id="1041015"/>
    <lineage>
        <taxon>Eukaryota</taxon>
        <taxon>Metazoa</taxon>
        <taxon>Ecdysozoa</taxon>
        <taxon>Arthropoda</taxon>
        <taxon>Hexapoda</taxon>
        <taxon>Insecta</taxon>
        <taxon>Pterygota</taxon>
        <taxon>Neoptera</taxon>
        <taxon>Endopterygota</taxon>
        <taxon>Diptera</taxon>
        <taxon>Brachycera</taxon>
        <taxon>Muscomorpha</taxon>
        <taxon>Ephydroidea</taxon>
        <taxon>Drosophilidae</taxon>
        <taxon>Drosophila</taxon>
        <taxon>Sophophora</taxon>
    </lineage>
</organism>
<evidence type="ECO:0000256" key="3">
    <source>
        <dbReference type="ARBA" id="ARBA00023306"/>
    </source>
</evidence>
<evidence type="ECO:0000256" key="2">
    <source>
        <dbReference type="ARBA" id="ARBA00022618"/>
    </source>
</evidence>
<dbReference type="GO" id="GO:0016538">
    <property type="term" value="F:cyclin-dependent protein serine/threonine kinase regulator activity"/>
    <property type="evidence" value="ECO:0007669"/>
    <property type="project" value="InterPro"/>
</dbReference>
<dbReference type="InterPro" id="IPR036858">
    <property type="entry name" value="Cyclin-dep_kinase_reg-sub_sf"/>
</dbReference>
<reference evidence="6" key="1">
    <citation type="submission" date="2025-08" db="UniProtKB">
        <authorList>
            <consortium name="RefSeq"/>
        </authorList>
    </citation>
    <scope>IDENTIFICATION</scope>
</reference>
<comment type="function">
    <text evidence="5">Binds to the catalytic subunit of the cyclin dependent kinases and is essential for their biological function.</text>
</comment>
<dbReference type="GO" id="GO:0051301">
    <property type="term" value="P:cell division"/>
    <property type="evidence" value="ECO:0007669"/>
    <property type="project" value="UniProtKB-UniRule"/>
</dbReference>
<dbReference type="OrthoDB" id="440676at2759"/>
<dbReference type="PANTHER" id="PTHR23415">
    <property type="entry name" value="CYCLIN-DEPENDENT KINASES REGULATORY SUBUNIT/60S RIBOSOME SUBUNIT BIOGENESIS PROTEIN NIP7"/>
    <property type="match status" value="1"/>
</dbReference>
<keyword evidence="2 5" id="KW-0132">Cell division</keyword>
<dbReference type="RefSeq" id="XP_016980472.1">
    <property type="nucleotide sequence ID" value="XM_017124983.1"/>
</dbReference>
<dbReference type="PROSITE" id="PS00944">
    <property type="entry name" value="CKS_1"/>
    <property type="match status" value="1"/>
</dbReference>
<dbReference type="Gene3D" id="3.30.170.10">
    <property type="entry name" value="Cyclin-dependent kinase, regulatory subunit"/>
    <property type="match status" value="1"/>
</dbReference>
<dbReference type="InterPro" id="IPR000789">
    <property type="entry name" value="Cyclin-dep_kinase_reg-sub"/>
</dbReference>
<evidence type="ECO:0000256" key="1">
    <source>
        <dbReference type="ARBA" id="ARBA00007782"/>
    </source>
</evidence>
<dbReference type="SUPFAM" id="SSF55637">
    <property type="entry name" value="Cell cycle regulatory proteins"/>
    <property type="match status" value="1"/>
</dbReference>
<dbReference type="FunFam" id="3.30.170.10:FF:000001">
    <property type="entry name" value="Cyclin-dependent kinases regulatory subunit"/>
    <property type="match status" value="1"/>
</dbReference>
<accession>A0A6P4EQU6</accession>
<dbReference type="PRINTS" id="PR00296">
    <property type="entry name" value="CYCLINKINASE"/>
</dbReference>
<gene>
    <name evidence="6" type="primary">LOC108045609</name>
</gene>
<evidence type="ECO:0000256" key="5">
    <source>
        <dbReference type="RuleBase" id="RU311113"/>
    </source>
</evidence>
<dbReference type="SMART" id="SM01084">
    <property type="entry name" value="CKS"/>
    <property type="match status" value="1"/>
</dbReference>